<dbReference type="InterPro" id="IPR043128">
    <property type="entry name" value="Rev_trsase/Diguanyl_cyclase"/>
</dbReference>
<keyword evidence="1" id="KW-0812">Transmembrane</keyword>
<dbReference type="Proteomes" id="UP000595309">
    <property type="component" value="Chromosome"/>
</dbReference>
<evidence type="ECO:0000259" key="2">
    <source>
        <dbReference type="PROSITE" id="PS50883"/>
    </source>
</evidence>
<dbReference type="GeneID" id="31410695"/>
<feature type="domain" description="GGDEF" evidence="3">
    <location>
        <begin position="251"/>
        <end position="384"/>
    </location>
</feature>
<evidence type="ECO:0000313" key="4">
    <source>
        <dbReference type="EMBL" id="CFQ60051.1"/>
    </source>
</evidence>
<dbReference type="RefSeq" id="WP_005163133.1">
    <property type="nucleotide sequence ID" value="NZ_CGBC01000028.1"/>
</dbReference>
<keyword evidence="1" id="KW-0472">Membrane</keyword>
<reference evidence="4 6" key="1">
    <citation type="submission" date="2015-03" db="EMBL/GenBank/DDBJ databases">
        <authorList>
            <person name="Murphy D."/>
        </authorList>
    </citation>
    <scope>NUCLEOTIDE SEQUENCE [LARGE SCALE GENOMIC DNA]</scope>
    <source>
        <strain evidence="4 6">IP26249</strain>
    </source>
</reference>
<dbReference type="GO" id="GO:0071111">
    <property type="term" value="F:cyclic-guanylate-specific phosphodiesterase activity"/>
    <property type="evidence" value="ECO:0007669"/>
    <property type="project" value="InterPro"/>
</dbReference>
<dbReference type="AlphaFoldDB" id="A0A0E1NKM6"/>
<dbReference type="Gene3D" id="3.20.20.450">
    <property type="entry name" value="EAL domain"/>
    <property type="match status" value="1"/>
</dbReference>
<feature type="domain" description="EAL" evidence="2">
    <location>
        <begin position="393"/>
        <end position="639"/>
    </location>
</feature>
<accession>A0A0E1NKM6</accession>
<dbReference type="InterPro" id="IPR033423">
    <property type="entry name" value="GAPES4"/>
</dbReference>
<dbReference type="InterPro" id="IPR029787">
    <property type="entry name" value="Nucleotide_cyclase"/>
</dbReference>
<dbReference type="SMART" id="SM00267">
    <property type="entry name" value="GGDEF"/>
    <property type="match status" value="1"/>
</dbReference>
<reference evidence="5 7" key="2">
    <citation type="submission" date="2021-01" db="EMBL/GenBank/DDBJ databases">
        <title>FDA dAtabase for Regulatory Grade micrObial Sequences (FDA-ARGOS): Supporting development and validation of Infectious Disease Dx tests.</title>
        <authorList>
            <person name="Blissenbach B."/>
            <person name="Krut O."/>
            <person name="Tallon L."/>
            <person name="Sadzewicz L."/>
            <person name="Zhao X."/>
            <person name="Boylan J."/>
            <person name="Ott S."/>
            <person name="Bowen H."/>
            <person name="Vavikolanu K."/>
            <person name="Mehta A."/>
            <person name="Aluvathingal J."/>
            <person name="Nadendla S."/>
            <person name="Yan Y."/>
            <person name="Sichtig H."/>
        </authorList>
    </citation>
    <scope>NUCLEOTIDE SEQUENCE [LARGE SCALE GENOMIC DNA]</scope>
    <source>
        <strain evidence="5 7">FDAARGOS_1082</strain>
    </source>
</reference>
<dbReference type="Proteomes" id="UP000048841">
    <property type="component" value="Unassembled WGS sequence"/>
</dbReference>
<dbReference type="SUPFAM" id="SSF141868">
    <property type="entry name" value="EAL domain-like"/>
    <property type="match status" value="1"/>
</dbReference>
<dbReference type="PANTHER" id="PTHR33121">
    <property type="entry name" value="CYCLIC DI-GMP PHOSPHODIESTERASE PDEF"/>
    <property type="match status" value="1"/>
</dbReference>
<dbReference type="PATRIC" id="fig|630.129.peg.404"/>
<dbReference type="Pfam" id="PF00563">
    <property type="entry name" value="EAL"/>
    <property type="match status" value="1"/>
</dbReference>
<dbReference type="NCBIfam" id="NF008281">
    <property type="entry name" value="PRK11059.1"/>
    <property type="match status" value="1"/>
</dbReference>
<feature type="transmembrane region" description="Helical" evidence="1">
    <location>
        <begin position="12"/>
        <end position="34"/>
    </location>
</feature>
<dbReference type="SUPFAM" id="SSF55073">
    <property type="entry name" value="Nucleotide cyclase"/>
    <property type="match status" value="1"/>
</dbReference>
<sequence length="639" mass="72542">MRFTTKLSVFMTLLVVLAMCLVLLGSTASFFYLCQKKMEHRLQSIVTAYDQSLLLQPTDKEREWLPIMMRTLGVLEVSVRNENSTLYQLKLPAIYAPWNSQNRHRSLVVPMLHQPGASMHFTYIDPLNSYARSLYAAAILSLAVVIIAITLLLSFRWLREQTAGQEKLEWRAKRILNGEREHAVNSDGHEWPPCASRAIDHLLAELIEVREERNRVDTLIRTFAAQDAKTGFSNRQFFDNQLTTQLEEPGAHGVVMMVQLPDFDSLIETDDHQKVQELMHSLINLLSTFVTRHPSALLARYHHSDIAILLPHKTLKDADVIAAQLVHALGALPEPQVIDRESLLHIGIVAYRNGDSAEQIMDNAGQATKNAAMYGGNGWYVYDTRVAEKGRGSVKWRTLLEQTLANGGPRLYQKPVVTVDGKIHHREIISRIYDGEQELRAAEFTPLVQLFGLGERYDRQKIDRIIPLLALWPDETLAFSISVDSLLQRPFQRWLRDTLLQCRKSDRERIIFELAEADVCQYISQIRPMMRLLLGVGCKVMVSQAGLTVVSTSYIKSLRVEMIKLHPGLVRSINLRYENQLFVESLTGACAGTHAKVFAAEVLTRQEWQTLKEKGVYGGQGNFFAPPTLLNPGKKKYSY</sequence>
<name>A0A0E1NKM6_YEREN</name>
<evidence type="ECO:0000313" key="6">
    <source>
        <dbReference type="Proteomes" id="UP000048841"/>
    </source>
</evidence>
<dbReference type="CDD" id="cd01948">
    <property type="entry name" value="EAL"/>
    <property type="match status" value="1"/>
</dbReference>
<gene>
    <name evidence="4" type="primary">yhdA</name>
    <name evidence="5" type="synonym">csrD</name>
    <name evidence="4" type="ORF">ERS137941_01583</name>
    <name evidence="5" type="ORF">I6I39_10410</name>
</gene>
<organism evidence="4 6">
    <name type="scientific">Yersinia enterocolitica</name>
    <dbReference type="NCBI Taxonomy" id="630"/>
    <lineage>
        <taxon>Bacteria</taxon>
        <taxon>Pseudomonadati</taxon>
        <taxon>Pseudomonadota</taxon>
        <taxon>Gammaproteobacteria</taxon>
        <taxon>Enterobacterales</taxon>
        <taxon>Yersiniaceae</taxon>
        <taxon>Yersinia</taxon>
    </lineage>
</organism>
<dbReference type="InterPro" id="IPR000160">
    <property type="entry name" value="GGDEF_dom"/>
</dbReference>
<dbReference type="EMBL" id="CGBR01000008">
    <property type="protein sequence ID" value="CFQ60051.1"/>
    <property type="molecule type" value="Genomic_DNA"/>
</dbReference>
<feature type="transmembrane region" description="Helical" evidence="1">
    <location>
        <begin position="134"/>
        <end position="158"/>
    </location>
</feature>
<protein>
    <submittedName>
        <fullName evidence="5">RNase E specificity factor CsrD</fullName>
    </submittedName>
    <submittedName>
        <fullName evidence="4">Regulatory protein CsrD</fullName>
    </submittedName>
</protein>
<evidence type="ECO:0000256" key="1">
    <source>
        <dbReference type="SAM" id="Phobius"/>
    </source>
</evidence>
<dbReference type="PROSITE" id="PS50887">
    <property type="entry name" value="GGDEF"/>
    <property type="match status" value="1"/>
</dbReference>
<evidence type="ECO:0000259" key="3">
    <source>
        <dbReference type="PROSITE" id="PS50887"/>
    </source>
</evidence>
<dbReference type="PROSITE" id="PS50883">
    <property type="entry name" value="EAL"/>
    <property type="match status" value="1"/>
</dbReference>
<evidence type="ECO:0000313" key="5">
    <source>
        <dbReference type="EMBL" id="QQU45445.1"/>
    </source>
</evidence>
<dbReference type="KEGG" id="yet:CH48_2091"/>
<proteinExistence type="predicted"/>
<dbReference type="Pfam" id="PF17157">
    <property type="entry name" value="GAPES4"/>
    <property type="match status" value="1"/>
</dbReference>
<evidence type="ECO:0000313" key="7">
    <source>
        <dbReference type="Proteomes" id="UP000595309"/>
    </source>
</evidence>
<dbReference type="PANTHER" id="PTHR33121:SF32">
    <property type="entry name" value="RNASE E SPECIFICITY FACTOR CSRD"/>
    <property type="match status" value="1"/>
</dbReference>
<dbReference type="Gene3D" id="3.30.70.270">
    <property type="match status" value="1"/>
</dbReference>
<dbReference type="Pfam" id="PF00990">
    <property type="entry name" value="GGDEF"/>
    <property type="match status" value="1"/>
</dbReference>
<dbReference type="InterPro" id="IPR001633">
    <property type="entry name" value="EAL_dom"/>
</dbReference>
<dbReference type="EMBL" id="CP068146">
    <property type="protein sequence ID" value="QQU45445.1"/>
    <property type="molecule type" value="Genomic_DNA"/>
</dbReference>
<dbReference type="SMART" id="SM00052">
    <property type="entry name" value="EAL"/>
    <property type="match status" value="1"/>
</dbReference>
<dbReference type="OMA" id="VCQYIGR"/>
<dbReference type="InterPro" id="IPR050706">
    <property type="entry name" value="Cyclic-di-GMP_PDE-like"/>
</dbReference>
<keyword evidence="1" id="KW-1133">Transmembrane helix</keyword>
<dbReference type="InterPro" id="IPR035919">
    <property type="entry name" value="EAL_sf"/>
</dbReference>